<evidence type="ECO:0000313" key="19">
    <source>
        <dbReference type="Proteomes" id="UP000663877"/>
    </source>
</evidence>
<comment type="catalytic activity">
    <reaction evidence="10">
        <text>4-(phosphooxy)-L-threonine + 2-oxoglutarate = (R)-3-hydroxy-2-oxo-4-phosphooxybutanoate + L-glutamate</text>
        <dbReference type="Rhea" id="RHEA:16573"/>
        <dbReference type="ChEBI" id="CHEBI:16810"/>
        <dbReference type="ChEBI" id="CHEBI:29985"/>
        <dbReference type="ChEBI" id="CHEBI:58452"/>
        <dbReference type="ChEBI" id="CHEBI:58538"/>
        <dbReference type="EC" id="2.6.1.52"/>
    </reaction>
</comment>
<dbReference type="NCBIfam" id="TIGR01364">
    <property type="entry name" value="serC_1"/>
    <property type="match status" value="1"/>
</dbReference>
<dbReference type="GO" id="GO:0030170">
    <property type="term" value="F:pyridoxal phosphate binding"/>
    <property type="evidence" value="ECO:0007669"/>
    <property type="project" value="TreeGrafter"/>
</dbReference>
<keyword evidence="7" id="KW-0808">Transferase</keyword>
<comment type="cofactor">
    <cofactor evidence="1">
        <name>pyridoxal 5'-phosphate</name>
        <dbReference type="ChEBI" id="CHEBI:597326"/>
    </cofactor>
</comment>
<dbReference type="EMBL" id="CAJNOM010000338">
    <property type="protein sequence ID" value="CAF1371669.1"/>
    <property type="molecule type" value="Genomic_DNA"/>
</dbReference>
<evidence type="ECO:0000313" key="14">
    <source>
        <dbReference type="EMBL" id="CAF1345039.1"/>
    </source>
</evidence>
<evidence type="ECO:0000256" key="3">
    <source>
        <dbReference type="ARBA" id="ARBA00006904"/>
    </source>
</evidence>
<name>A0A814HLF5_9BILA</name>
<comment type="pathway">
    <text evidence="2">Amino-acid biosynthesis; L-serine biosynthesis; L-serine from 3-phospho-D-glycerate: step 2/3.</text>
</comment>
<dbReference type="Proteomes" id="UP000663877">
    <property type="component" value="Unassembled WGS sequence"/>
</dbReference>
<evidence type="ECO:0000256" key="6">
    <source>
        <dbReference type="ARBA" id="ARBA00022605"/>
    </source>
</evidence>
<dbReference type="OrthoDB" id="1703350at2759"/>
<evidence type="ECO:0000259" key="12">
    <source>
        <dbReference type="Pfam" id="PF00266"/>
    </source>
</evidence>
<evidence type="ECO:0000256" key="8">
    <source>
        <dbReference type="ARBA" id="ARBA00022898"/>
    </source>
</evidence>
<dbReference type="InterPro" id="IPR015421">
    <property type="entry name" value="PyrdxlP-dep_Trfase_major"/>
</dbReference>
<evidence type="ECO:0000256" key="11">
    <source>
        <dbReference type="ARBA" id="ARBA00049007"/>
    </source>
</evidence>
<evidence type="ECO:0000256" key="7">
    <source>
        <dbReference type="ARBA" id="ARBA00022679"/>
    </source>
</evidence>
<comment type="similarity">
    <text evidence="3">Belongs to the class-V pyridoxal-phosphate-dependent aminotransferase family. SerC subfamily.</text>
</comment>
<evidence type="ECO:0000256" key="1">
    <source>
        <dbReference type="ARBA" id="ARBA00001933"/>
    </source>
</evidence>
<dbReference type="Pfam" id="PF00266">
    <property type="entry name" value="Aminotran_5"/>
    <property type="match status" value="1"/>
</dbReference>
<dbReference type="PIRSF" id="PIRSF000525">
    <property type="entry name" value="SerC"/>
    <property type="match status" value="1"/>
</dbReference>
<evidence type="ECO:0000256" key="9">
    <source>
        <dbReference type="ARBA" id="ARBA00023299"/>
    </source>
</evidence>
<comment type="catalytic activity">
    <reaction evidence="11">
        <text>O-phospho-L-serine + 2-oxoglutarate = 3-phosphooxypyruvate + L-glutamate</text>
        <dbReference type="Rhea" id="RHEA:14329"/>
        <dbReference type="ChEBI" id="CHEBI:16810"/>
        <dbReference type="ChEBI" id="CHEBI:18110"/>
        <dbReference type="ChEBI" id="CHEBI:29985"/>
        <dbReference type="ChEBI" id="CHEBI:57524"/>
        <dbReference type="EC" id="2.6.1.52"/>
    </reaction>
</comment>
<evidence type="ECO:0000256" key="5">
    <source>
        <dbReference type="ARBA" id="ARBA00022576"/>
    </source>
</evidence>
<dbReference type="EC" id="2.6.1.52" evidence="4"/>
<dbReference type="PANTHER" id="PTHR43247">
    <property type="entry name" value="PHOSPHOSERINE AMINOTRANSFERASE"/>
    <property type="match status" value="1"/>
</dbReference>
<dbReference type="InterPro" id="IPR000192">
    <property type="entry name" value="Aminotrans_V_dom"/>
</dbReference>
<dbReference type="Gene3D" id="3.40.640.10">
    <property type="entry name" value="Type I PLP-dependent aspartate aminotransferase-like (Major domain)"/>
    <property type="match status" value="1"/>
</dbReference>
<dbReference type="EMBL" id="CAJNOI010000077">
    <property type="protein sequence ID" value="CAF1012420.1"/>
    <property type="molecule type" value="Genomic_DNA"/>
</dbReference>
<evidence type="ECO:0000256" key="2">
    <source>
        <dbReference type="ARBA" id="ARBA00005099"/>
    </source>
</evidence>
<evidence type="ECO:0000256" key="4">
    <source>
        <dbReference type="ARBA" id="ARBA00013030"/>
    </source>
</evidence>
<protein>
    <recommendedName>
        <fullName evidence="4">phosphoserine transaminase</fullName>
        <ecNumber evidence="4">2.6.1.52</ecNumber>
    </recommendedName>
</protein>
<dbReference type="InterPro" id="IPR022278">
    <property type="entry name" value="Pser_aminoTfrase"/>
</dbReference>
<dbReference type="SUPFAM" id="SSF53383">
    <property type="entry name" value="PLP-dependent transferases"/>
    <property type="match status" value="1"/>
</dbReference>
<dbReference type="UniPathway" id="UPA00135">
    <property type="reaction ID" value="UER00197"/>
</dbReference>
<dbReference type="InterPro" id="IPR015422">
    <property type="entry name" value="PyrdxlP-dep_Trfase_small"/>
</dbReference>
<keyword evidence="18" id="KW-1185">Reference proteome</keyword>
<accession>A0A814HLF5</accession>
<reference evidence="13" key="1">
    <citation type="submission" date="2021-02" db="EMBL/GenBank/DDBJ databases">
        <authorList>
            <person name="Nowell W R."/>
        </authorList>
    </citation>
    <scope>NUCLEOTIDE SEQUENCE</scope>
</reference>
<dbReference type="UniPathway" id="UPA00244">
    <property type="reaction ID" value="UER00311"/>
</dbReference>
<gene>
    <name evidence="13" type="ORF">BJG266_LOCUS16539</name>
    <name evidence="14" type="ORF">BJG266_LOCUS34634</name>
    <name evidence="15" type="ORF">QVE165_LOCUS35145</name>
    <name evidence="16" type="ORF">QVE165_LOCUS35199</name>
    <name evidence="17" type="ORF">QVE165_LOCUS51722</name>
</gene>
<dbReference type="HAMAP" id="MF_00160">
    <property type="entry name" value="SerC_aminotrans_5"/>
    <property type="match status" value="1"/>
</dbReference>
<evidence type="ECO:0000313" key="18">
    <source>
        <dbReference type="Proteomes" id="UP000663832"/>
    </source>
</evidence>
<dbReference type="AlphaFoldDB" id="A0A814HLF5"/>
<evidence type="ECO:0000313" key="17">
    <source>
        <dbReference type="EMBL" id="CAF1594774.1"/>
    </source>
</evidence>
<dbReference type="GO" id="GO:0006564">
    <property type="term" value="P:L-serine biosynthetic process"/>
    <property type="evidence" value="ECO:0007669"/>
    <property type="project" value="UniProtKB-KW"/>
</dbReference>
<evidence type="ECO:0000313" key="13">
    <source>
        <dbReference type="EMBL" id="CAF1012420.1"/>
    </source>
</evidence>
<evidence type="ECO:0000313" key="16">
    <source>
        <dbReference type="EMBL" id="CAF1372676.1"/>
    </source>
</evidence>
<evidence type="ECO:0000256" key="10">
    <source>
        <dbReference type="ARBA" id="ARBA00047630"/>
    </source>
</evidence>
<keyword evidence="9" id="KW-0718">Serine biosynthesis</keyword>
<dbReference type="PANTHER" id="PTHR43247:SF1">
    <property type="entry name" value="PHOSPHOSERINE AMINOTRANSFERASE"/>
    <property type="match status" value="1"/>
</dbReference>
<organism evidence="13 19">
    <name type="scientific">Adineta steineri</name>
    <dbReference type="NCBI Taxonomy" id="433720"/>
    <lineage>
        <taxon>Eukaryota</taxon>
        <taxon>Metazoa</taxon>
        <taxon>Spiralia</taxon>
        <taxon>Gnathifera</taxon>
        <taxon>Rotifera</taxon>
        <taxon>Eurotatoria</taxon>
        <taxon>Bdelloidea</taxon>
        <taxon>Adinetida</taxon>
        <taxon>Adinetidae</taxon>
        <taxon>Adineta</taxon>
    </lineage>
</organism>
<proteinExistence type="inferred from homology"/>
<evidence type="ECO:0000313" key="15">
    <source>
        <dbReference type="EMBL" id="CAF1371669.1"/>
    </source>
</evidence>
<dbReference type="FunFam" id="3.40.640.10:FF:000010">
    <property type="entry name" value="Phosphoserine aminotransferase"/>
    <property type="match status" value="1"/>
</dbReference>
<dbReference type="Gene3D" id="3.90.1150.10">
    <property type="entry name" value="Aspartate Aminotransferase, domain 1"/>
    <property type="match status" value="1"/>
</dbReference>
<feature type="domain" description="Aminotransferase class V" evidence="12">
    <location>
        <begin position="17"/>
        <end position="369"/>
    </location>
</feature>
<dbReference type="EMBL" id="CAJNOM010000339">
    <property type="protein sequence ID" value="CAF1372676.1"/>
    <property type="molecule type" value="Genomic_DNA"/>
</dbReference>
<dbReference type="GO" id="GO:0005737">
    <property type="term" value="C:cytoplasm"/>
    <property type="evidence" value="ECO:0007669"/>
    <property type="project" value="TreeGrafter"/>
</dbReference>
<keyword evidence="5" id="KW-0032">Aminotransferase</keyword>
<dbReference type="FunFam" id="3.90.1150.10:FF:000006">
    <property type="entry name" value="Phosphoserine aminotransferase"/>
    <property type="match status" value="1"/>
</dbReference>
<comment type="caution">
    <text evidence="13">The sequence shown here is derived from an EMBL/GenBank/DDBJ whole genome shotgun (WGS) entry which is preliminary data.</text>
</comment>
<keyword evidence="8" id="KW-0663">Pyridoxal phosphate</keyword>
<dbReference type="InterPro" id="IPR015424">
    <property type="entry name" value="PyrdxlP-dep_Trfase"/>
</dbReference>
<dbReference type="NCBIfam" id="NF003764">
    <property type="entry name" value="PRK05355.1"/>
    <property type="match status" value="1"/>
</dbReference>
<sequence>MTSNGHTNGHTSVRKINFGAGPAQLPLEVLENIHTEFLDYNGTGANVMELSHRSTTFDKIILDTERYIREILTIPDSYAVLFLQGGATAQFSAIPMNFLNLKPSATADYLVTGYWSEKAAKEAEKFGNINLVVPKTSKYQSVPAEDTWKLTKDPSYFYYCANETIHGIEFEDIPSIIPKDVPIVCDMSSNFLTRPFDITKFAIVFASAQKNFGASGLVLVIIRKDLVEQNTNKSIPIILDYKIHMANGSMYNTPPTFPIYVANKMFDWTKQQGGLKGMNQHSEKKSSLVYETIDESNGFYVNSIEKKYRSRVNIPFRILTNGVENEKLESLFLSEAIKANMIELKGHRAVGGIRVSLYNGMTPEETKKLTNFMRTFQTNHS</sequence>
<dbReference type="EMBL" id="CAJNOM010001143">
    <property type="protein sequence ID" value="CAF1594774.1"/>
    <property type="molecule type" value="Genomic_DNA"/>
</dbReference>
<keyword evidence="6" id="KW-0028">Amino-acid biosynthesis</keyword>
<dbReference type="GO" id="GO:0004648">
    <property type="term" value="F:O-phospho-L-serine:2-oxoglutarate aminotransferase activity"/>
    <property type="evidence" value="ECO:0007669"/>
    <property type="project" value="UniProtKB-EC"/>
</dbReference>
<dbReference type="Proteomes" id="UP000663832">
    <property type="component" value="Unassembled WGS sequence"/>
</dbReference>
<dbReference type="EMBL" id="CAJNOI010000785">
    <property type="protein sequence ID" value="CAF1345039.1"/>
    <property type="molecule type" value="Genomic_DNA"/>
</dbReference>